<sequence length="129" mass="14730">MFDASIVSRSRFDTKFRARLPSNERGLPFNRPSMLLTDVNWINNFSRCLVSTTQVTSEMSHSAEEQSMSLLMSYVQPVGQRRYRTRLKPFPLDIKQTLSTSPRTARYVPPALNVGEIFLKTLTLDSING</sequence>
<comment type="caution">
    <text evidence="1">The sequence shown here is derived from an EMBL/GenBank/DDBJ whole genome shotgun (WGS) entry which is preliminary data.</text>
</comment>
<reference evidence="1" key="1">
    <citation type="journal article" date="2023" name="G3 (Bethesda)">
        <title>A reference genome for the long-term kleptoplast-retaining sea slug Elysia crispata morphotype clarki.</title>
        <authorList>
            <person name="Eastman K.E."/>
            <person name="Pendleton A.L."/>
            <person name="Shaikh M.A."/>
            <person name="Suttiyut T."/>
            <person name="Ogas R."/>
            <person name="Tomko P."/>
            <person name="Gavelis G."/>
            <person name="Widhalm J.R."/>
            <person name="Wisecaver J.H."/>
        </authorList>
    </citation>
    <scope>NUCLEOTIDE SEQUENCE</scope>
    <source>
        <strain evidence="1">ECLA1</strain>
    </source>
</reference>
<dbReference type="EMBL" id="JAWDGP010006941">
    <property type="protein sequence ID" value="KAK3732738.1"/>
    <property type="molecule type" value="Genomic_DNA"/>
</dbReference>
<proteinExistence type="predicted"/>
<dbReference type="AlphaFoldDB" id="A0AAE0Y4H1"/>
<keyword evidence="2" id="KW-1185">Reference proteome</keyword>
<protein>
    <submittedName>
        <fullName evidence="1">Uncharacterized protein</fullName>
    </submittedName>
</protein>
<gene>
    <name evidence="1" type="ORF">RRG08_005903</name>
</gene>
<organism evidence="1 2">
    <name type="scientific">Elysia crispata</name>
    <name type="common">lettuce slug</name>
    <dbReference type="NCBI Taxonomy" id="231223"/>
    <lineage>
        <taxon>Eukaryota</taxon>
        <taxon>Metazoa</taxon>
        <taxon>Spiralia</taxon>
        <taxon>Lophotrochozoa</taxon>
        <taxon>Mollusca</taxon>
        <taxon>Gastropoda</taxon>
        <taxon>Heterobranchia</taxon>
        <taxon>Euthyneura</taxon>
        <taxon>Panpulmonata</taxon>
        <taxon>Sacoglossa</taxon>
        <taxon>Placobranchoidea</taxon>
        <taxon>Plakobranchidae</taxon>
        <taxon>Elysia</taxon>
    </lineage>
</organism>
<name>A0AAE0Y4H1_9GAST</name>
<evidence type="ECO:0000313" key="2">
    <source>
        <dbReference type="Proteomes" id="UP001283361"/>
    </source>
</evidence>
<dbReference type="Proteomes" id="UP001283361">
    <property type="component" value="Unassembled WGS sequence"/>
</dbReference>
<evidence type="ECO:0000313" key="1">
    <source>
        <dbReference type="EMBL" id="KAK3732738.1"/>
    </source>
</evidence>
<accession>A0AAE0Y4H1</accession>